<dbReference type="AlphaFoldDB" id="A0A0F4YGK5"/>
<organism evidence="1 2">
    <name type="scientific">Rasamsonia emersonii (strain ATCC 16479 / CBS 393.64 / IMI 116815)</name>
    <dbReference type="NCBI Taxonomy" id="1408163"/>
    <lineage>
        <taxon>Eukaryota</taxon>
        <taxon>Fungi</taxon>
        <taxon>Dikarya</taxon>
        <taxon>Ascomycota</taxon>
        <taxon>Pezizomycotina</taxon>
        <taxon>Eurotiomycetes</taxon>
        <taxon>Eurotiomycetidae</taxon>
        <taxon>Eurotiales</taxon>
        <taxon>Trichocomaceae</taxon>
        <taxon>Rasamsonia</taxon>
    </lineage>
</organism>
<dbReference type="EMBL" id="LASV01000670">
    <property type="protein sequence ID" value="KKA17319.1"/>
    <property type="molecule type" value="Genomic_DNA"/>
</dbReference>
<evidence type="ECO:0000313" key="2">
    <source>
        <dbReference type="Proteomes" id="UP000053958"/>
    </source>
</evidence>
<dbReference type="GeneID" id="25321005"/>
<name>A0A0F4YGK5_RASE3</name>
<keyword evidence="2" id="KW-1185">Reference proteome</keyword>
<protein>
    <submittedName>
        <fullName evidence="1">Uncharacterized protein</fullName>
    </submittedName>
</protein>
<proteinExistence type="predicted"/>
<dbReference type="RefSeq" id="XP_013323931.1">
    <property type="nucleotide sequence ID" value="XM_013468477.1"/>
</dbReference>
<evidence type="ECO:0000313" key="1">
    <source>
        <dbReference type="EMBL" id="KKA17319.1"/>
    </source>
</evidence>
<dbReference type="Proteomes" id="UP000053958">
    <property type="component" value="Unassembled WGS sequence"/>
</dbReference>
<gene>
    <name evidence="1" type="ORF">T310_8887</name>
</gene>
<sequence length="115" mass="12783">CSAATLLKIWSFWQSLPIVSQRNNDVEGTRLATRVSAERGLAEGSLAAVRGKTAILFAASLPAAWPIISSFRFQDPFNCLEWVSCLLSLYILRTPRTYIPDKLSSSRGLLRIPEE</sequence>
<feature type="non-terminal residue" evidence="1">
    <location>
        <position position="1"/>
    </location>
</feature>
<comment type="caution">
    <text evidence="1">The sequence shown here is derived from an EMBL/GenBank/DDBJ whole genome shotgun (WGS) entry which is preliminary data.</text>
</comment>
<accession>A0A0F4YGK5</accession>
<reference evidence="1 2" key="1">
    <citation type="submission" date="2015-04" db="EMBL/GenBank/DDBJ databases">
        <authorList>
            <person name="Heijne W.H."/>
            <person name="Fedorova N.D."/>
            <person name="Nierman W.C."/>
            <person name="Vollebregt A.W."/>
            <person name="Zhao Z."/>
            <person name="Wu L."/>
            <person name="Kumar M."/>
            <person name="Stam H."/>
            <person name="van den Berg M.A."/>
            <person name="Pel H.J."/>
        </authorList>
    </citation>
    <scope>NUCLEOTIDE SEQUENCE [LARGE SCALE GENOMIC DNA]</scope>
    <source>
        <strain evidence="1 2">CBS 393.64</strain>
    </source>
</reference>